<name>A0A0G1EGK9_9BACT</name>
<keyword evidence="1" id="KW-0812">Transmembrane</keyword>
<gene>
    <name evidence="2" type="ORF">UV58_C0012G0022</name>
</gene>
<dbReference type="EMBL" id="LCFA01000012">
    <property type="protein sequence ID" value="KKS82176.1"/>
    <property type="molecule type" value="Genomic_DNA"/>
</dbReference>
<accession>A0A0G1EGK9</accession>
<keyword evidence="1" id="KW-1133">Transmembrane helix</keyword>
<dbReference type="AlphaFoldDB" id="A0A0G1EGK9"/>
<proteinExistence type="predicted"/>
<evidence type="ECO:0000313" key="2">
    <source>
        <dbReference type="EMBL" id="KKS82176.1"/>
    </source>
</evidence>
<reference evidence="2 3" key="1">
    <citation type="journal article" date="2015" name="Nature">
        <title>rRNA introns, odd ribosomes, and small enigmatic genomes across a large radiation of phyla.</title>
        <authorList>
            <person name="Brown C.T."/>
            <person name="Hug L.A."/>
            <person name="Thomas B.C."/>
            <person name="Sharon I."/>
            <person name="Castelle C.J."/>
            <person name="Singh A."/>
            <person name="Wilkins M.J."/>
            <person name="Williams K.H."/>
            <person name="Banfield J.F."/>
        </authorList>
    </citation>
    <scope>NUCLEOTIDE SEQUENCE [LARGE SCALE GENOMIC DNA]</scope>
</reference>
<evidence type="ECO:0000256" key="1">
    <source>
        <dbReference type="SAM" id="Phobius"/>
    </source>
</evidence>
<sequence>MQIYKFINNTNIFPLICIINIIRILASILLTYNVPGFPKILLLRKLALVDLFFLFN</sequence>
<evidence type="ECO:0000313" key="3">
    <source>
        <dbReference type="Proteomes" id="UP000034810"/>
    </source>
</evidence>
<feature type="transmembrane region" description="Helical" evidence="1">
    <location>
        <begin position="12"/>
        <end position="30"/>
    </location>
</feature>
<protein>
    <submittedName>
        <fullName evidence="2">Uncharacterized protein</fullName>
    </submittedName>
</protein>
<dbReference type="Proteomes" id="UP000034810">
    <property type="component" value="Unassembled WGS sequence"/>
</dbReference>
<keyword evidence="1" id="KW-0472">Membrane</keyword>
<comment type="caution">
    <text evidence="2">The sequence shown here is derived from an EMBL/GenBank/DDBJ whole genome shotgun (WGS) entry which is preliminary data.</text>
</comment>
<organism evidence="2 3">
    <name type="scientific">Candidatus Wolfebacteria bacterium GW2011_GWC1_43_10</name>
    <dbReference type="NCBI Taxonomy" id="1619011"/>
    <lineage>
        <taxon>Bacteria</taxon>
        <taxon>Candidatus Wolfeibacteriota</taxon>
    </lineage>
</organism>